<dbReference type="GO" id="GO:0000139">
    <property type="term" value="C:Golgi membrane"/>
    <property type="evidence" value="ECO:0007669"/>
    <property type="project" value="UniProtKB-SubCell"/>
</dbReference>
<evidence type="ECO:0000256" key="4">
    <source>
        <dbReference type="ARBA" id="ARBA00022824"/>
    </source>
</evidence>
<accession>A0AAD4MRW4</accession>
<keyword evidence="4 9" id="KW-0256">Endoplasmic reticulum</keyword>
<dbReference type="GO" id="GO:0015031">
    <property type="term" value="P:protein transport"/>
    <property type="evidence" value="ECO:0007669"/>
    <property type="project" value="UniProtKB-KW"/>
</dbReference>
<keyword evidence="11" id="KW-1185">Reference proteome</keyword>
<evidence type="ECO:0000256" key="1">
    <source>
        <dbReference type="ARBA" id="ARBA00009727"/>
    </source>
</evidence>
<comment type="caution">
    <text evidence="10">The sequence shown here is derived from an EMBL/GenBank/DDBJ whole genome shotgun (WGS) entry which is preliminary data.</text>
</comment>
<evidence type="ECO:0000256" key="3">
    <source>
        <dbReference type="ARBA" id="ARBA00022692"/>
    </source>
</evidence>
<dbReference type="GO" id="GO:0005793">
    <property type="term" value="C:endoplasmic reticulum-Golgi intermediate compartment"/>
    <property type="evidence" value="ECO:0007669"/>
    <property type="project" value="UniProtKB-UniRule"/>
</dbReference>
<evidence type="ECO:0000256" key="6">
    <source>
        <dbReference type="ARBA" id="ARBA00022989"/>
    </source>
</evidence>
<dbReference type="PANTHER" id="PTHR14083:SF0">
    <property type="entry name" value="YIP1D-INTERACTING FACTOR 1, ISOFORM C"/>
    <property type="match status" value="1"/>
</dbReference>
<evidence type="ECO:0000256" key="2">
    <source>
        <dbReference type="ARBA" id="ARBA00022448"/>
    </source>
</evidence>
<dbReference type="Pfam" id="PF03878">
    <property type="entry name" value="YIF1"/>
    <property type="match status" value="1"/>
</dbReference>
<evidence type="ECO:0000256" key="8">
    <source>
        <dbReference type="ARBA" id="ARBA00023136"/>
    </source>
</evidence>
<dbReference type="EMBL" id="JAKKPZ010000113">
    <property type="protein sequence ID" value="KAI1701698.1"/>
    <property type="molecule type" value="Genomic_DNA"/>
</dbReference>
<keyword evidence="3 9" id="KW-0812">Transmembrane</keyword>
<comment type="subcellular location">
    <subcellularLocation>
        <location evidence="9">Endoplasmic reticulum membrane</location>
        <topology evidence="9">Multi-pass membrane protein</topology>
    </subcellularLocation>
    <subcellularLocation>
        <location evidence="9">Golgi apparatus membrane</location>
        <topology evidence="9">Multi-pass membrane protein</topology>
    </subcellularLocation>
</comment>
<sequence>MESKIEMSQQNSIPSNPDFIHPSDTIPKQVDASPLDNVQIIGKTKPHTMPNPSKTSGKLELKQYFEIDACYLFAKVGLILFPFFHCNWKRKRDANDNLLAPRKDINSSDLYVPILAFFYVWTASTCFGLYNPEGAVKVLCSSLFYHLVENVYIIATKHAMNVPDSLIDHFEILAYTSYKYVGLAIISLVLVLFPNEYVLLTVFVYVVIAYSVFLIGSLHSLGYDNNWTTQKVTIACLILSVQVIWFAIHMRLIAHYYQNYRTKSSV</sequence>
<keyword evidence="8 9" id="KW-0472">Membrane</keyword>
<feature type="transmembrane region" description="Helical" evidence="9">
    <location>
        <begin position="172"/>
        <end position="193"/>
    </location>
</feature>
<name>A0AAD4MRW4_9BILA</name>
<organism evidence="10 11">
    <name type="scientific">Ditylenchus destructor</name>
    <dbReference type="NCBI Taxonomy" id="166010"/>
    <lineage>
        <taxon>Eukaryota</taxon>
        <taxon>Metazoa</taxon>
        <taxon>Ecdysozoa</taxon>
        <taxon>Nematoda</taxon>
        <taxon>Chromadorea</taxon>
        <taxon>Rhabditida</taxon>
        <taxon>Tylenchina</taxon>
        <taxon>Tylenchomorpha</taxon>
        <taxon>Sphaerularioidea</taxon>
        <taxon>Anguinidae</taxon>
        <taxon>Anguininae</taxon>
        <taxon>Ditylenchus</taxon>
    </lineage>
</organism>
<feature type="transmembrane region" description="Helical" evidence="9">
    <location>
        <begin position="110"/>
        <end position="130"/>
    </location>
</feature>
<dbReference type="AlphaFoldDB" id="A0AAD4MRW4"/>
<feature type="transmembrane region" description="Helical" evidence="9">
    <location>
        <begin position="232"/>
        <end position="254"/>
    </location>
</feature>
<dbReference type="GO" id="GO:0030134">
    <property type="term" value="C:COPII-coated ER to Golgi transport vesicle"/>
    <property type="evidence" value="ECO:0007669"/>
    <property type="project" value="TreeGrafter"/>
</dbReference>
<dbReference type="PANTHER" id="PTHR14083">
    <property type="entry name" value="YIP1 INTERACTING FACTOR HOMOLOG YIF1 PROTEIN"/>
    <property type="match status" value="1"/>
</dbReference>
<keyword evidence="5 9" id="KW-0653">Protein transport</keyword>
<comment type="function">
    <text evidence="9">Has a role in transport between endoplasmic reticulum and Golgi.</text>
</comment>
<keyword evidence="2 9" id="KW-0813">Transport</keyword>
<evidence type="ECO:0000313" key="11">
    <source>
        <dbReference type="Proteomes" id="UP001201812"/>
    </source>
</evidence>
<dbReference type="Proteomes" id="UP001201812">
    <property type="component" value="Unassembled WGS sequence"/>
</dbReference>
<keyword evidence="7 9" id="KW-0333">Golgi apparatus</keyword>
<dbReference type="GO" id="GO:0005789">
    <property type="term" value="C:endoplasmic reticulum membrane"/>
    <property type="evidence" value="ECO:0007669"/>
    <property type="project" value="UniProtKB-SubCell"/>
</dbReference>
<evidence type="ECO:0000313" key="10">
    <source>
        <dbReference type="EMBL" id="KAI1701698.1"/>
    </source>
</evidence>
<dbReference type="InterPro" id="IPR005578">
    <property type="entry name" value="Yif1_fam"/>
</dbReference>
<gene>
    <name evidence="10" type="ORF">DdX_15952</name>
</gene>
<protein>
    <recommendedName>
        <fullName evidence="9">Protein YIF1</fullName>
    </recommendedName>
</protein>
<reference evidence="10" key="1">
    <citation type="submission" date="2022-01" db="EMBL/GenBank/DDBJ databases">
        <title>Genome Sequence Resource for Two Populations of Ditylenchus destructor, the Migratory Endoparasitic Phytonematode.</title>
        <authorList>
            <person name="Zhang H."/>
            <person name="Lin R."/>
            <person name="Xie B."/>
        </authorList>
    </citation>
    <scope>NUCLEOTIDE SEQUENCE</scope>
    <source>
        <strain evidence="10">BazhouSP</strain>
    </source>
</reference>
<evidence type="ECO:0000256" key="7">
    <source>
        <dbReference type="ARBA" id="ARBA00023034"/>
    </source>
</evidence>
<feature type="transmembrane region" description="Helical" evidence="9">
    <location>
        <begin position="198"/>
        <end position="220"/>
    </location>
</feature>
<keyword evidence="6 9" id="KW-1133">Transmembrane helix</keyword>
<dbReference type="GO" id="GO:0006888">
    <property type="term" value="P:endoplasmic reticulum to Golgi vesicle-mediated transport"/>
    <property type="evidence" value="ECO:0007669"/>
    <property type="project" value="UniProtKB-UniRule"/>
</dbReference>
<comment type="similarity">
    <text evidence="1 9">Belongs to the YIF1 family.</text>
</comment>
<proteinExistence type="inferred from homology"/>
<evidence type="ECO:0000256" key="5">
    <source>
        <dbReference type="ARBA" id="ARBA00022927"/>
    </source>
</evidence>
<evidence type="ECO:0000256" key="9">
    <source>
        <dbReference type="RuleBase" id="RU368073"/>
    </source>
</evidence>